<reference evidence="3 4" key="1">
    <citation type="journal article" date="2019" name="Nat. Ecol. Evol.">
        <title>Megaphylogeny resolves global patterns of mushroom evolution.</title>
        <authorList>
            <person name="Varga T."/>
            <person name="Krizsan K."/>
            <person name="Foldi C."/>
            <person name="Dima B."/>
            <person name="Sanchez-Garcia M."/>
            <person name="Sanchez-Ramirez S."/>
            <person name="Szollosi G.J."/>
            <person name="Szarkandi J.G."/>
            <person name="Papp V."/>
            <person name="Albert L."/>
            <person name="Andreopoulos W."/>
            <person name="Angelini C."/>
            <person name="Antonin V."/>
            <person name="Barry K.W."/>
            <person name="Bougher N.L."/>
            <person name="Buchanan P."/>
            <person name="Buyck B."/>
            <person name="Bense V."/>
            <person name="Catcheside P."/>
            <person name="Chovatia M."/>
            <person name="Cooper J."/>
            <person name="Damon W."/>
            <person name="Desjardin D."/>
            <person name="Finy P."/>
            <person name="Geml J."/>
            <person name="Haridas S."/>
            <person name="Hughes K."/>
            <person name="Justo A."/>
            <person name="Karasinski D."/>
            <person name="Kautmanova I."/>
            <person name="Kiss B."/>
            <person name="Kocsube S."/>
            <person name="Kotiranta H."/>
            <person name="LaButti K.M."/>
            <person name="Lechner B.E."/>
            <person name="Liimatainen K."/>
            <person name="Lipzen A."/>
            <person name="Lukacs Z."/>
            <person name="Mihaltcheva S."/>
            <person name="Morgado L.N."/>
            <person name="Niskanen T."/>
            <person name="Noordeloos M.E."/>
            <person name="Ohm R.A."/>
            <person name="Ortiz-Santana B."/>
            <person name="Ovrebo C."/>
            <person name="Racz N."/>
            <person name="Riley R."/>
            <person name="Savchenko A."/>
            <person name="Shiryaev A."/>
            <person name="Soop K."/>
            <person name="Spirin V."/>
            <person name="Szebenyi C."/>
            <person name="Tomsovsky M."/>
            <person name="Tulloss R.E."/>
            <person name="Uehling J."/>
            <person name="Grigoriev I.V."/>
            <person name="Vagvolgyi C."/>
            <person name="Papp T."/>
            <person name="Martin F.M."/>
            <person name="Miettinen O."/>
            <person name="Hibbett D.S."/>
            <person name="Nagy L.G."/>
        </authorList>
    </citation>
    <scope>NUCLEOTIDE SEQUENCE [LARGE SCALE GENOMIC DNA]</scope>
    <source>
        <strain evidence="3 4">HHB13444</strain>
    </source>
</reference>
<dbReference type="AlphaFoldDB" id="A0A5C3NWH0"/>
<dbReference type="InterPro" id="IPR025476">
    <property type="entry name" value="Helitron_helicase-like"/>
</dbReference>
<feature type="non-terminal residue" evidence="3">
    <location>
        <position position="217"/>
    </location>
</feature>
<name>A0A5C3NWH0_9APHY</name>
<dbReference type="Proteomes" id="UP000308197">
    <property type="component" value="Unassembled WGS sequence"/>
</dbReference>
<evidence type="ECO:0000259" key="2">
    <source>
        <dbReference type="Pfam" id="PF14214"/>
    </source>
</evidence>
<gene>
    <name evidence="3" type="ORF">K466DRAFT_501811</name>
</gene>
<dbReference type="Pfam" id="PF14214">
    <property type="entry name" value="Helitron_like_N"/>
    <property type="match status" value="1"/>
</dbReference>
<evidence type="ECO:0000256" key="1">
    <source>
        <dbReference type="SAM" id="Phobius"/>
    </source>
</evidence>
<accession>A0A5C3NWH0</accession>
<proteinExistence type="predicted"/>
<sequence length="217" mass="24342">MAVRLYKTPHVRAQLLYGDRRFQTDRCFPFIVFNQDQIRSSAQGGYLLTARKNFSHVADKILALDRTALQSLIDRSTNGTYVQPETPAEKACFELMTFVDHVAGHVSGSHTARKYQRNEIKSLIYAIGVPVFFVTFAPADYKNPLCLSYCGQDIDLMSTTPALPDRNARLRAIATNPVGAARFFHKVVDLFTSKILRVGQDRPGLFGPTEAYYGTVE</sequence>
<keyword evidence="1" id="KW-1133">Transmembrane helix</keyword>
<dbReference type="EMBL" id="ML211578">
    <property type="protein sequence ID" value="TFK81641.1"/>
    <property type="molecule type" value="Genomic_DNA"/>
</dbReference>
<keyword evidence="4" id="KW-1185">Reference proteome</keyword>
<dbReference type="STRING" id="1314778.A0A5C3NWH0"/>
<evidence type="ECO:0000313" key="4">
    <source>
        <dbReference type="Proteomes" id="UP000308197"/>
    </source>
</evidence>
<feature type="transmembrane region" description="Helical" evidence="1">
    <location>
        <begin position="123"/>
        <end position="141"/>
    </location>
</feature>
<feature type="domain" description="Helitron helicase-like" evidence="2">
    <location>
        <begin position="11"/>
        <end position="217"/>
    </location>
</feature>
<keyword evidence="1" id="KW-0812">Transmembrane</keyword>
<evidence type="ECO:0000313" key="3">
    <source>
        <dbReference type="EMBL" id="TFK81641.1"/>
    </source>
</evidence>
<keyword evidence="1" id="KW-0472">Membrane</keyword>
<protein>
    <recommendedName>
        <fullName evidence="2">Helitron helicase-like domain-containing protein</fullName>
    </recommendedName>
</protein>
<dbReference type="InParanoid" id="A0A5C3NWH0"/>
<organism evidence="3 4">
    <name type="scientific">Polyporus arcularius HHB13444</name>
    <dbReference type="NCBI Taxonomy" id="1314778"/>
    <lineage>
        <taxon>Eukaryota</taxon>
        <taxon>Fungi</taxon>
        <taxon>Dikarya</taxon>
        <taxon>Basidiomycota</taxon>
        <taxon>Agaricomycotina</taxon>
        <taxon>Agaricomycetes</taxon>
        <taxon>Polyporales</taxon>
        <taxon>Polyporaceae</taxon>
        <taxon>Polyporus</taxon>
    </lineage>
</organism>